<evidence type="ECO:0000256" key="3">
    <source>
        <dbReference type="ARBA" id="ARBA00022801"/>
    </source>
</evidence>
<dbReference type="Pfam" id="PF01343">
    <property type="entry name" value="Peptidase_S49"/>
    <property type="match status" value="1"/>
</dbReference>
<dbReference type="AlphaFoldDB" id="A0A1E3GYA3"/>
<dbReference type="Gene3D" id="3.90.226.10">
    <property type="entry name" value="2-enoyl-CoA Hydratase, Chain A, domain 1"/>
    <property type="match status" value="1"/>
</dbReference>
<feature type="domain" description="Peptidase S49" evidence="5">
    <location>
        <begin position="1"/>
        <end position="119"/>
    </location>
</feature>
<protein>
    <submittedName>
        <fullName evidence="6">Putative signal peptide peptidase SppA</fullName>
        <ecNumber evidence="6">3.4.21.-</ecNumber>
    </submittedName>
</protein>
<comment type="similarity">
    <text evidence="1">Belongs to the peptidase S49 family.</text>
</comment>
<dbReference type="InterPro" id="IPR029045">
    <property type="entry name" value="ClpP/crotonase-like_dom_sf"/>
</dbReference>
<dbReference type="EMBL" id="MCRJ01000124">
    <property type="protein sequence ID" value="ODN68905.1"/>
    <property type="molecule type" value="Genomic_DNA"/>
</dbReference>
<dbReference type="InterPro" id="IPR047272">
    <property type="entry name" value="S49_SppA_C"/>
</dbReference>
<dbReference type="Proteomes" id="UP000094622">
    <property type="component" value="Unassembled WGS sequence"/>
</dbReference>
<keyword evidence="7" id="KW-1185">Reference proteome</keyword>
<evidence type="ECO:0000256" key="4">
    <source>
        <dbReference type="ARBA" id="ARBA00022825"/>
    </source>
</evidence>
<gene>
    <name evidence="6" type="primary">sppA_3</name>
    <name evidence="6" type="ORF">A6302_03804</name>
</gene>
<keyword evidence="3 6" id="KW-0378">Hydrolase</keyword>
<evidence type="ECO:0000256" key="1">
    <source>
        <dbReference type="ARBA" id="ARBA00008683"/>
    </source>
</evidence>
<evidence type="ECO:0000256" key="2">
    <source>
        <dbReference type="ARBA" id="ARBA00022670"/>
    </source>
</evidence>
<evidence type="ECO:0000313" key="7">
    <source>
        <dbReference type="Proteomes" id="UP000094622"/>
    </source>
</evidence>
<sequence>MIACAGDEIIADPSSIVGSIGVISAGFGFERAIDKLGIERRVYTSGTRKVTLDPFQPENPEDVEHLKSLQREVHDTFIALVRARRGDALSSGEDLFSGLFWTGLSARALGLVDAIGEMRSDLRRRYGDKVELRSVQTGGGFLRRRLGGLSQGAAPRGLISAEEMVDVVTERALWARFGL</sequence>
<accession>A0A1E3GYA3</accession>
<evidence type="ECO:0000259" key="5">
    <source>
        <dbReference type="Pfam" id="PF01343"/>
    </source>
</evidence>
<dbReference type="CDD" id="cd07023">
    <property type="entry name" value="S49_Sppa_N_C"/>
    <property type="match status" value="1"/>
</dbReference>
<dbReference type="GO" id="GO:0008236">
    <property type="term" value="F:serine-type peptidase activity"/>
    <property type="evidence" value="ECO:0007669"/>
    <property type="project" value="UniProtKB-KW"/>
</dbReference>
<dbReference type="SUPFAM" id="SSF52096">
    <property type="entry name" value="ClpP/crotonase"/>
    <property type="match status" value="1"/>
</dbReference>
<comment type="caution">
    <text evidence="6">The sequence shown here is derived from an EMBL/GenBank/DDBJ whole genome shotgun (WGS) entry which is preliminary data.</text>
</comment>
<dbReference type="Gene3D" id="6.20.330.10">
    <property type="match status" value="1"/>
</dbReference>
<proteinExistence type="inferred from homology"/>
<dbReference type="InterPro" id="IPR002142">
    <property type="entry name" value="Peptidase_S49"/>
</dbReference>
<evidence type="ECO:0000313" key="6">
    <source>
        <dbReference type="EMBL" id="ODN68905.1"/>
    </source>
</evidence>
<dbReference type="PANTHER" id="PTHR42987:SF8">
    <property type="entry name" value="PROTEINASE"/>
    <property type="match status" value="1"/>
</dbReference>
<keyword evidence="4" id="KW-0720">Serine protease</keyword>
<dbReference type="GO" id="GO:0006508">
    <property type="term" value="P:proteolysis"/>
    <property type="evidence" value="ECO:0007669"/>
    <property type="project" value="UniProtKB-KW"/>
</dbReference>
<keyword evidence="2" id="KW-0645">Protease</keyword>
<dbReference type="PANTHER" id="PTHR42987">
    <property type="entry name" value="PEPTIDASE S49"/>
    <property type="match status" value="1"/>
</dbReference>
<organism evidence="6 7">
    <name type="scientific">Methylobrevis pamukkalensis</name>
    <dbReference type="NCBI Taxonomy" id="1439726"/>
    <lineage>
        <taxon>Bacteria</taxon>
        <taxon>Pseudomonadati</taxon>
        <taxon>Pseudomonadota</taxon>
        <taxon>Alphaproteobacteria</taxon>
        <taxon>Hyphomicrobiales</taxon>
        <taxon>Pleomorphomonadaceae</taxon>
        <taxon>Methylobrevis</taxon>
    </lineage>
</organism>
<dbReference type="EC" id="3.4.21.-" evidence="6"/>
<reference evidence="6 7" key="1">
    <citation type="submission" date="2016-07" db="EMBL/GenBank/DDBJ databases">
        <title>Draft Genome Sequence of Methylobrevis pamukkalensis PK2.</title>
        <authorList>
            <person name="Vasilenko O.V."/>
            <person name="Doronina N.V."/>
            <person name="Shmareva M.N."/>
            <person name="Tarlachkov S.V."/>
            <person name="Mustakhimov I."/>
            <person name="Trotsenko Y.A."/>
        </authorList>
    </citation>
    <scope>NUCLEOTIDE SEQUENCE [LARGE SCALE GENOMIC DNA]</scope>
    <source>
        <strain evidence="6 7">PK2</strain>
    </source>
</reference>
<name>A0A1E3GYA3_9HYPH</name>